<proteinExistence type="predicted"/>
<evidence type="ECO:0000259" key="1">
    <source>
        <dbReference type="Pfam" id="PF24135"/>
    </source>
</evidence>
<dbReference type="Proteomes" id="UP000215086">
    <property type="component" value="Chromosome"/>
</dbReference>
<accession>A0A286RAA9</accession>
<gene>
    <name evidence="2" type="ORF">THTE_0287</name>
</gene>
<name>A0A286RAA9_9BACT</name>
<keyword evidence="3" id="KW-1185">Reference proteome</keyword>
<dbReference type="AlphaFoldDB" id="A0A286RAA9"/>
<evidence type="ECO:0000313" key="2">
    <source>
        <dbReference type="EMBL" id="ASV72889.1"/>
    </source>
</evidence>
<protein>
    <recommendedName>
        <fullName evidence="1">DUF7402 domain-containing protein</fullName>
    </recommendedName>
</protein>
<dbReference type="KEGG" id="ttf:THTE_0287"/>
<sequence length="63" mass="6673">MIFSDGTTIETPELLDNARQGGGIVFPPGEVKWLAFLVTATKPGTQNVGLAELAVFSSEKKPP</sequence>
<dbReference type="Pfam" id="PF24135">
    <property type="entry name" value="DUF7402"/>
    <property type="match status" value="1"/>
</dbReference>
<dbReference type="OrthoDB" id="6064917at2"/>
<organism evidence="2 3">
    <name type="scientific">Thermogutta terrifontis</name>
    <dbReference type="NCBI Taxonomy" id="1331910"/>
    <lineage>
        <taxon>Bacteria</taxon>
        <taxon>Pseudomonadati</taxon>
        <taxon>Planctomycetota</taxon>
        <taxon>Planctomycetia</taxon>
        <taxon>Pirellulales</taxon>
        <taxon>Thermoguttaceae</taxon>
        <taxon>Thermogutta</taxon>
    </lineage>
</organism>
<dbReference type="InterPro" id="IPR055826">
    <property type="entry name" value="DUF7402"/>
</dbReference>
<evidence type="ECO:0000313" key="3">
    <source>
        <dbReference type="Proteomes" id="UP000215086"/>
    </source>
</evidence>
<reference evidence="2 3" key="1">
    <citation type="journal article" name="Front. Microbiol.">
        <title>Sugar Metabolism of the First Thermophilic Planctomycete Thermogutta terrifontis: Comparative Genomic and Transcriptomic Approaches.</title>
        <authorList>
            <person name="Elcheninov A.G."/>
            <person name="Menzel P."/>
            <person name="Gudbergsdottir S.R."/>
            <person name="Slesarev A.I."/>
            <person name="Kadnikov V.V."/>
            <person name="Krogh A."/>
            <person name="Bonch-Osmolovskaya E.A."/>
            <person name="Peng X."/>
            <person name="Kublanov I.V."/>
        </authorList>
    </citation>
    <scope>NUCLEOTIDE SEQUENCE [LARGE SCALE GENOMIC DNA]</scope>
    <source>
        <strain evidence="2 3">R1</strain>
    </source>
</reference>
<feature type="domain" description="DUF7402" evidence="1">
    <location>
        <begin position="2"/>
        <end position="56"/>
    </location>
</feature>
<dbReference type="EMBL" id="CP018477">
    <property type="protein sequence ID" value="ASV72889.1"/>
    <property type="molecule type" value="Genomic_DNA"/>
</dbReference>